<proteinExistence type="predicted"/>
<evidence type="ECO:0000313" key="2">
    <source>
        <dbReference type="Proteomes" id="UP000010121"/>
    </source>
</evidence>
<evidence type="ECO:0008006" key="3">
    <source>
        <dbReference type="Google" id="ProtNLM"/>
    </source>
</evidence>
<reference evidence="1 2" key="1">
    <citation type="submission" date="2009-08" db="EMBL/GenBank/DDBJ databases">
        <title>The draft genome of Rhodobacter sp. SW2.</title>
        <authorList>
            <consortium name="US DOE Joint Genome Institute (JGI-PGF)"/>
            <person name="Lucas S."/>
            <person name="Copeland A."/>
            <person name="Lapidus A."/>
            <person name="Glavina del Rio T."/>
            <person name="Tice H."/>
            <person name="Bruce D."/>
            <person name="Goodwin L."/>
            <person name="Pitluck S."/>
            <person name="Larimer F."/>
            <person name="Land M.L."/>
            <person name="Hauser L."/>
            <person name="Emerson D."/>
        </authorList>
    </citation>
    <scope>NUCLEOTIDE SEQUENCE [LARGE SCALE GENOMIC DNA]</scope>
    <source>
        <strain evidence="1 2">SW2</strain>
    </source>
</reference>
<evidence type="ECO:0000313" key="1">
    <source>
        <dbReference type="EMBL" id="EEW26014.1"/>
    </source>
</evidence>
<gene>
    <name evidence="1" type="ORF">Rsw2DRAFT_1085</name>
</gene>
<dbReference type="AlphaFoldDB" id="C8RZ57"/>
<dbReference type="Proteomes" id="UP000010121">
    <property type="component" value="Unassembled WGS sequence"/>
</dbReference>
<sequence length="521" mass="56574">MKNYQSTRNTRRESRTLVGRFRGGKLFPVLATAVRGSEGGLLSQNVTLELDPIAGRLITPITAEMYSVFVSVQAIDAIISPENAYSGMTDVIREKLLTGNPLFVTEAESDISKACGVNPRRITGVARVNQAVRIAHNAAVNFLRQRKYSKAAVLLHSNTAITPALIAQTVLDRMNGVLDPEDRVNGAVALQIPNMVLPVEGIRFTGAPATQSAVWRQDGNWSTLDAVHTQQLTVGFEKTGIGASMVPHVTAKLNGATAGAVNLVDFYNAQTQDRLVRTMREIADENPEYGDEMILRWAHGLSVDPGRMPILLAEKTVTFGRNIVGATDTTGVQDDVIRSDMAVTMGFTVPVPSTELGGIIVTFCTVKPDETISAQPHPILSDVWGLDNFVADELALDPVPVTVREMDADCAQAQEATVLFYTGLNALKATYVHYGLSRRLDPATVENKTAVWQLEIPMSVTPENILYPASLDHFPFADQNAEVCTYTVSSNLVLRTPMIFGPTPVEELAIIETADIFEDAP</sequence>
<dbReference type="STRING" id="371731.Rsw2DRAFT_1085"/>
<organism evidence="1 2">
    <name type="scientific">Rhodobacter ferrooxidans</name>
    <dbReference type="NCBI Taxonomy" id="371731"/>
    <lineage>
        <taxon>Bacteria</taxon>
        <taxon>Pseudomonadati</taxon>
        <taxon>Pseudomonadota</taxon>
        <taxon>Alphaproteobacteria</taxon>
        <taxon>Rhodobacterales</taxon>
        <taxon>Rhodobacter group</taxon>
        <taxon>Rhodobacter</taxon>
    </lineage>
</organism>
<dbReference type="OrthoDB" id="7792149at2"/>
<comment type="caution">
    <text evidence="1">The sequence shown here is derived from an EMBL/GenBank/DDBJ whole genome shotgun (WGS) entry which is preliminary data.</text>
</comment>
<protein>
    <recommendedName>
        <fullName evidence="3">Major capsid protein</fullName>
    </recommendedName>
</protein>
<accession>C8RZ57</accession>
<dbReference type="RefSeq" id="WP_008028842.1">
    <property type="nucleotide sequence ID" value="NZ_ACYY01000005.1"/>
</dbReference>
<dbReference type="EMBL" id="ACYY01000005">
    <property type="protein sequence ID" value="EEW26014.1"/>
    <property type="molecule type" value="Genomic_DNA"/>
</dbReference>
<name>C8RZ57_9RHOB</name>
<keyword evidence="2" id="KW-1185">Reference proteome</keyword>